<reference evidence="5" key="1">
    <citation type="submission" date="2023-07" db="EMBL/GenBank/DDBJ databases">
        <title>A draft genome of Kazachstania heterogenica Y-27499.</title>
        <authorList>
            <person name="Donic C."/>
            <person name="Kralova J.S."/>
            <person name="Fidel L."/>
            <person name="Ben-Dor S."/>
            <person name="Jung S."/>
        </authorList>
    </citation>
    <scope>NUCLEOTIDE SEQUENCE [LARGE SCALE GENOMIC DNA]</scope>
    <source>
        <strain evidence="5">Y27499</strain>
    </source>
</reference>
<feature type="domain" description="RING-type" evidence="3">
    <location>
        <begin position="192"/>
        <end position="242"/>
    </location>
</feature>
<keyword evidence="5" id="KW-1185">Reference proteome</keyword>
<protein>
    <recommendedName>
        <fullName evidence="3">RING-type domain-containing protein</fullName>
    </recommendedName>
</protein>
<keyword evidence="1" id="KW-0862">Zinc</keyword>
<keyword evidence="1" id="KW-0863">Zinc-finger</keyword>
<organism evidence="4 5">
    <name type="scientific">Arxiozyma heterogenica</name>
    <dbReference type="NCBI Taxonomy" id="278026"/>
    <lineage>
        <taxon>Eukaryota</taxon>
        <taxon>Fungi</taxon>
        <taxon>Dikarya</taxon>
        <taxon>Ascomycota</taxon>
        <taxon>Saccharomycotina</taxon>
        <taxon>Saccharomycetes</taxon>
        <taxon>Saccharomycetales</taxon>
        <taxon>Saccharomycetaceae</taxon>
        <taxon>Arxiozyma</taxon>
    </lineage>
</organism>
<evidence type="ECO:0000313" key="5">
    <source>
        <dbReference type="Proteomes" id="UP001306508"/>
    </source>
</evidence>
<accession>A0AAN7WQZ5</accession>
<dbReference type="PROSITE" id="PS50089">
    <property type="entry name" value="ZF_RING_2"/>
    <property type="match status" value="1"/>
</dbReference>
<name>A0AAN7WQZ5_9SACH</name>
<comment type="caution">
    <text evidence="4">The sequence shown here is derived from an EMBL/GenBank/DDBJ whole genome shotgun (WGS) entry which is preliminary data.</text>
</comment>
<dbReference type="AlphaFoldDB" id="A0AAN7WQZ5"/>
<dbReference type="InterPro" id="IPR013083">
    <property type="entry name" value="Znf_RING/FYVE/PHD"/>
</dbReference>
<proteinExistence type="predicted"/>
<evidence type="ECO:0000256" key="1">
    <source>
        <dbReference type="PROSITE-ProRule" id="PRU00175"/>
    </source>
</evidence>
<dbReference type="InterPro" id="IPR001841">
    <property type="entry name" value="Znf_RING"/>
</dbReference>
<dbReference type="SUPFAM" id="SSF57850">
    <property type="entry name" value="RING/U-box"/>
    <property type="match status" value="1"/>
</dbReference>
<dbReference type="Proteomes" id="UP001306508">
    <property type="component" value="Unassembled WGS sequence"/>
</dbReference>
<keyword evidence="1" id="KW-0479">Metal-binding</keyword>
<feature type="region of interest" description="Disordered" evidence="2">
    <location>
        <begin position="1"/>
        <end position="20"/>
    </location>
</feature>
<gene>
    <name evidence="4" type="ORF">RI543_000177</name>
</gene>
<evidence type="ECO:0000259" key="3">
    <source>
        <dbReference type="PROSITE" id="PS50089"/>
    </source>
</evidence>
<feature type="compositionally biased region" description="Polar residues" evidence="2">
    <location>
        <begin position="1"/>
        <end position="12"/>
    </location>
</feature>
<evidence type="ECO:0000313" key="4">
    <source>
        <dbReference type="EMBL" id="KAK5782247.1"/>
    </source>
</evidence>
<dbReference type="EMBL" id="JAWIZZ010000006">
    <property type="protein sequence ID" value="KAK5782247.1"/>
    <property type="molecule type" value="Genomic_DNA"/>
</dbReference>
<dbReference type="GO" id="GO:0008270">
    <property type="term" value="F:zinc ion binding"/>
    <property type="evidence" value="ECO:0007669"/>
    <property type="project" value="UniProtKB-KW"/>
</dbReference>
<sequence length="828" mass="94925">MNITTPKTQQTGFEKRLHTPPIIERTKGRTTPTKFLKTVSDNIFKRNFDSKEQYPHNFGSNVKNIHFSQTPRMARRFKTPKPLDLSKPISPPKTITKQEELTINASIQGSFQSLENIHLSSPGILQGTNYNKPKNLTNLLYDAFDSPTIENQQSLKTNYIEYNDILSHHSKKTPLSNINTGKYFKKYSREECCICKEAIAHNFMGEKIVELSCSHLTHFNCYLTLYDSGLNYNMLPICGVCNVEISPKDSELMNLLASTLLTQTKKRTLIPSSKAAPSTKISVSDQSEVFARPYPQYFELKSAKIVDSSFKSYTPLDQLIKSADISSNGFQNELGNKTSDSNESLVCLSSGSETLSLFHSMSPSTTSESSCLEKISPVVTWCERNDRVVIEVKFECNEIDTCAASEVSTNKLKEREINVIYSEIIQFIREEILLESLIGSKTLNELKLFDTVTYSTDNNIWHENILLFYVDDVIILFNIVMNKVVGEVSCIDITRVHILNDSVLIIVTKSRKMPEIFLKFNSGYLTKKWKYYLQNQENPFTNSLNHLTTTALFILPDLLKYKIQGYADLQNNVNVPWLLKKDSPIRLILCLNLCTISTKDPHLYRDRLVTIIHKIVNSLSEIDMLGLVTISPNDESGGTPFSSTYVGMINKSWDGWTSIIDDLKVSDYQEEIYYGENRELEIILQTCFKLISTLPENESMTFQNHILYLSQLEDMETDLSKLMLNSKLQDTIFNKYRFSISEYYLYDCQNPVKKVVDDLHHLKYYNIRVNIKEEDIYVGHINDVKEVVLNNCEMLDILTTASRCEVTWEEKDKGNNFARTVPLLRKEL</sequence>
<evidence type="ECO:0000256" key="2">
    <source>
        <dbReference type="SAM" id="MobiDB-lite"/>
    </source>
</evidence>
<dbReference type="Gene3D" id="3.30.40.10">
    <property type="entry name" value="Zinc/RING finger domain, C3HC4 (zinc finger)"/>
    <property type="match status" value="1"/>
</dbReference>